<name>A0ABY4FU51_9MICO</name>
<dbReference type="InterPro" id="IPR006076">
    <property type="entry name" value="FAD-dep_OxRdtase"/>
</dbReference>
<evidence type="ECO:0000313" key="7">
    <source>
        <dbReference type="Proteomes" id="UP000831775"/>
    </source>
</evidence>
<dbReference type="Gene3D" id="3.50.50.60">
    <property type="entry name" value="FAD/NAD(P)-binding domain"/>
    <property type="match status" value="1"/>
</dbReference>
<dbReference type="InterPro" id="IPR045170">
    <property type="entry name" value="MTOX"/>
</dbReference>
<dbReference type="Gene3D" id="3.30.9.10">
    <property type="entry name" value="D-Amino Acid Oxidase, subunit A, domain 2"/>
    <property type="match status" value="1"/>
</dbReference>
<evidence type="ECO:0000256" key="3">
    <source>
        <dbReference type="ARBA" id="ARBA00022827"/>
    </source>
</evidence>
<sequence length="380" mass="40412">MSRAAQVDTIIVGGGVIGLSTAWNLARRGQRVLLLERFAPGHTRGASHGATRNMNNAYGEPFYLDLYDEALQAWQELEERSGERLLTLCGLVSHGDPDAIAGSYAALQARGAAAELLSAEEAASRWPGMRFEGTVLANRDAGRIHAATALEVFAAEARAFGADLRFGHRVTALSVVDGGVEVRATDPDGAELSFSASGAVVAAGAWSRELLTGLVELPPLTVTEEHPAHFQVRPTLVEPGGESWWPSFNHFATASTEPGRTNVYGMLTPGEGVKVGFHMAGDEVDPDARRFRASDLARDALRAYVAEWFPGLDPDTADEISCTYTSTADGRFVLDRVGPITVAAGFSGHGFKFAPAVGRVLADAVQGIAFTPEPFRLAAH</sequence>
<dbReference type="Proteomes" id="UP000831775">
    <property type="component" value="Chromosome"/>
</dbReference>
<dbReference type="InterPro" id="IPR036188">
    <property type="entry name" value="FAD/NAD-bd_sf"/>
</dbReference>
<keyword evidence="2" id="KW-0285">Flavoprotein</keyword>
<dbReference type="PANTHER" id="PTHR10961">
    <property type="entry name" value="PEROXISOMAL SARCOSINE OXIDASE"/>
    <property type="match status" value="1"/>
</dbReference>
<keyword evidence="7" id="KW-1185">Reference proteome</keyword>
<dbReference type="SUPFAM" id="SSF51905">
    <property type="entry name" value="FAD/NAD(P)-binding domain"/>
    <property type="match status" value="1"/>
</dbReference>
<evidence type="ECO:0000313" key="6">
    <source>
        <dbReference type="EMBL" id="UOQ59798.1"/>
    </source>
</evidence>
<protein>
    <submittedName>
        <fullName evidence="6">FAD-dependent oxidoreductase</fullName>
    </submittedName>
</protein>
<dbReference type="RefSeq" id="WP_244685005.1">
    <property type="nucleotide sequence ID" value="NZ_CP095043.1"/>
</dbReference>
<dbReference type="PANTHER" id="PTHR10961:SF46">
    <property type="entry name" value="PEROXISOMAL SARCOSINE OXIDASE"/>
    <property type="match status" value="1"/>
</dbReference>
<evidence type="ECO:0000256" key="1">
    <source>
        <dbReference type="ARBA" id="ARBA00001974"/>
    </source>
</evidence>
<keyword evidence="4" id="KW-0560">Oxidoreductase</keyword>
<feature type="domain" description="FAD dependent oxidoreductase" evidence="5">
    <location>
        <begin position="8"/>
        <end position="363"/>
    </location>
</feature>
<gene>
    <name evidence="6" type="ORF">MUN76_12190</name>
</gene>
<reference evidence="6 7" key="1">
    <citation type="submission" date="2022-04" db="EMBL/GenBank/DDBJ databases">
        <title>Leucobacter sp. isolated from rhizosphere of onion.</title>
        <authorList>
            <person name="Won M."/>
            <person name="Lee C.-M."/>
            <person name="Woen H.-Y."/>
            <person name="Kwon S.-W."/>
        </authorList>
    </citation>
    <scope>NUCLEOTIDE SEQUENCE [LARGE SCALE GENOMIC DNA]</scope>
    <source>
        <strain evidence="6 7">H25R-14</strain>
    </source>
</reference>
<accession>A0ABY4FU51</accession>
<evidence type="ECO:0000259" key="5">
    <source>
        <dbReference type="Pfam" id="PF01266"/>
    </source>
</evidence>
<comment type="cofactor">
    <cofactor evidence="1">
        <name>FAD</name>
        <dbReference type="ChEBI" id="CHEBI:57692"/>
    </cofactor>
</comment>
<evidence type="ECO:0000256" key="2">
    <source>
        <dbReference type="ARBA" id="ARBA00022630"/>
    </source>
</evidence>
<dbReference type="EMBL" id="CP095043">
    <property type="protein sequence ID" value="UOQ59798.1"/>
    <property type="molecule type" value="Genomic_DNA"/>
</dbReference>
<organism evidence="6 7">
    <name type="scientific">Leucobacter rhizosphaerae</name>
    <dbReference type="NCBI Taxonomy" id="2932245"/>
    <lineage>
        <taxon>Bacteria</taxon>
        <taxon>Bacillati</taxon>
        <taxon>Actinomycetota</taxon>
        <taxon>Actinomycetes</taxon>
        <taxon>Micrococcales</taxon>
        <taxon>Microbacteriaceae</taxon>
        <taxon>Leucobacter</taxon>
    </lineage>
</organism>
<evidence type="ECO:0000256" key="4">
    <source>
        <dbReference type="ARBA" id="ARBA00023002"/>
    </source>
</evidence>
<dbReference type="Pfam" id="PF01266">
    <property type="entry name" value="DAO"/>
    <property type="match status" value="1"/>
</dbReference>
<proteinExistence type="predicted"/>
<keyword evidence="3" id="KW-0274">FAD</keyword>
<dbReference type="SUPFAM" id="SSF54373">
    <property type="entry name" value="FAD-linked reductases, C-terminal domain"/>
    <property type="match status" value="1"/>
</dbReference>